<sequence>MALSLSVVPPCHGMSDAYSCDFWLLAGTICTQCPVSDFRENSDPHKCRQDQIISSPKVVYTAL</sequence>
<accession>A0A0A8Y0N1</accession>
<dbReference type="AlphaFoldDB" id="A0A0A8Y0N1"/>
<dbReference type="EMBL" id="GBRH01279375">
    <property type="protein sequence ID" value="JAD18520.1"/>
    <property type="molecule type" value="Transcribed_RNA"/>
</dbReference>
<reference evidence="1" key="1">
    <citation type="submission" date="2014-09" db="EMBL/GenBank/DDBJ databases">
        <authorList>
            <person name="Magalhaes I.L.F."/>
            <person name="Oliveira U."/>
            <person name="Santos F.R."/>
            <person name="Vidigal T.H.D.A."/>
            <person name="Brescovit A.D."/>
            <person name="Santos A.J."/>
        </authorList>
    </citation>
    <scope>NUCLEOTIDE SEQUENCE</scope>
    <source>
        <tissue evidence="1">Shoot tissue taken approximately 20 cm above the soil surface</tissue>
    </source>
</reference>
<name>A0A0A8Y0N1_ARUDO</name>
<reference evidence="1" key="2">
    <citation type="journal article" date="2015" name="Data Brief">
        <title>Shoot transcriptome of the giant reed, Arundo donax.</title>
        <authorList>
            <person name="Barrero R.A."/>
            <person name="Guerrero F.D."/>
            <person name="Moolhuijzen P."/>
            <person name="Goolsby J.A."/>
            <person name="Tidwell J."/>
            <person name="Bellgard S.E."/>
            <person name="Bellgard M.I."/>
        </authorList>
    </citation>
    <scope>NUCLEOTIDE SEQUENCE</scope>
    <source>
        <tissue evidence="1">Shoot tissue taken approximately 20 cm above the soil surface</tissue>
    </source>
</reference>
<organism evidence="1">
    <name type="scientific">Arundo donax</name>
    <name type="common">Giant reed</name>
    <name type="synonym">Donax arundinaceus</name>
    <dbReference type="NCBI Taxonomy" id="35708"/>
    <lineage>
        <taxon>Eukaryota</taxon>
        <taxon>Viridiplantae</taxon>
        <taxon>Streptophyta</taxon>
        <taxon>Embryophyta</taxon>
        <taxon>Tracheophyta</taxon>
        <taxon>Spermatophyta</taxon>
        <taxon>Magnoliopsida</taxon>
        <taxon>Liliopsida</taxon>
        <taxon>Poales</taxon>
        <taxon>Poaceae</taxon>
        <taxon>PACMAD clade</taxon>
        <taxon>Arundinoideae</taxon>
        <taxon>Arundineae</taxon>
        <taxon>Arundo</taxon>
    </lineage>
</organism>
<evidence type="ECO:0000313" key="1">
    <source>
        <dbReference type="EMBL" id="JAD18520.1"/>
    </source>
</evidence>
<proteinExistence type="predicted"/>
<protein>
    <submittedName>
        <fullName evidence="1">Uncharacterized protein</fullName>
    </submittedName>
</protein>